<organism evidence="2 3">
    <name type="scientific">Vicugna pacos</name>
    <name type="common">Alpaca</name>
    <name type="synonym">Lama pacos</name>
    <dbReference type="NCBI Taxonomy" id="30538"/>
    <lineage>
        <taxon>Eukaryota</taxon>
        <taxon>Metazoa</taxon>
        <taxon>Chordata</taxon>
        <taxon>Craniata</taxon>
        <taxon>Vertebrata</taxon>
        <taxon>Euteleostomi</taxon>
        <taxon>Mammalia</taxon>
        <taxon>Eutheria</taxon>
        <taxon>Laurasiatheria</taxon>
        <taxon>Artiodactyla</taxon>
        <taxon>Tylopoda</taxon>
        <taxon>Camelidae</taxon>
        <taxon>Vicugna</taxon>
    </lineage>
</organism>
<feature type="compositionally biased region" description="Basic residues" evidence="1">
    <location>
        <begin position="59"/>
        <end position="70"/>
    </location>
</feature>
<name>A0ABM5C6P9_VICPA</name>
<feature type="region of interest" description="Disordered" evidence="1">
    <location>
        <begin position="179"/>
        <end position="259"/>
    </location>
</feature>
<feature type="compositionally biased region" description="Gly residues" evidence="1">
    <location>
        <begin position="36"/>
        <end position="49"/>
    </location>
</feature>
<keyword evidence="2" id="KW-1185">Reference proteome</keyword>
<dbReference type="Proteomes" id="UP001652581">
    <property type="component" value="Chromosome 23"/>
</dbReference>
<evidence type="ECO:0000313" key="2">
    <source>
        <dbReference type="Proteomes" id="UP001652581"/>
    </source>
</evidence>
<feature type="compositionally biased region" description="Pro residues" evidence="1">
    <location>
        <begin position="207"/>
        <end position="228"/>
    </location>
</feature>
<reference evidence="3" key="1">
    <citation type="submission" date="2025-08" db="UniProtKB">
        <authorList>
            <consortium name="RefSeq"/>
        </authorList>
    </citation>
    <scope>IDENTIFICATION</scope>
</reference>
<evidence type="ECO:0000256" key="1">
    <source>
        <dbReference type="SAM" id="MobiDB-lite"/>
    </source>
</evidence>
<dbReference type="GeneID" id="140688583"/>
<accession>A0ABM5C6P9</accession>
<gene>
    <name evidence="3" type="primary">LOC140688583</name>
</gene>
<feature type="compositionally biased region" description="Low complexity" evidence="1">
    <location>
        <begin position="179"/>
        <end position="191"/>
    </location>
</feature>
<evidence type="ECO:0008006" key="4">
    <source>
        <dbReference type="Google" id="ProtNLM"/>
    </source>
</evidence>
<feature type="region of interest" description="Disordered" evidence="1">
    <location>
        <begin position="32"/>
        <end position="151"/>
    </location>
</feature>
<sequence>MSFYKHAIVLTSYSETGCTLRAARAGIFPGFVLQGGKSGAGRGREGGGSVRRNGIAERRGHRRAGQRARPRPSWAGAPPPPRAPAAGPGSPGERGRPGSRSGPQPPPPPRAPPRAPRWPGPGAARRGGGGCSPSGRAPRRLCARASLSPSSHVFVRLPGRALGAPGAEVGMRIGVGVAGSRRAGRPPAHSSAARRRSPFQACSSRPSPAPFPPFGTPSPSPLPPPCSPPGLASQHPLRAQPSPASPRPFPKSPSSRLPA</sequence>
<feature type="compositionally biased region" description="Pro residues" evidence="1">
    <location>
        <begin position="103"/>
        <end position="119"/>
    </location>
</feature>
<dbReference type="RefSeq" id="XP_072804327.1">
    <property type="nucleotide sequence ID" value="XM_072948226.1"/>
</dbReference>
<feature type="compositionally biased region" description="Low complexity" evidence="1">
    <location>
        <begin position="229"/>
        <end position="242"/>
    </location>
</feature>
<protein>
    <recommendedName>
        <fullName evidence="4">Basic proline-rich protein-like</fullName>
    </recommendedName>
</protein>
<evidence type="ECO:0000313" key="3">
    <source>
        <dbReference type="RefSeq" id="XP_072804327.1"/>
    </source>
</evidence>
<proteinExistence type="predicted"/>